<organism evidence="2">
    <name type="scientific">Arundo donax</name>
    <name type="common">Giant reed</name>
    <name type="synonym">Donax arundinaceus</name>
    <dbReference type="NCBI Taxonomy" id="35708"/>
    <lineage>
        <taxon>Eukaryota</taxon>
        <taxon>Viridiplantae</taxon>
        <taxon>Streptophyta</taxon>
        <taxon>Embryophyta</taxon>
        <taxon>Tracheophyta</taxon>
        <taxon>Spermatophyta</taxon>
        <taxon>Magnoliopsida</taxon>
        <taxon>Liliopsida</taxon>
        <taxon>Poales</taxon>
        <taxon>Poaceae</taxon>
        <taxon>PACMAD clade</taxon>
        <taxon>Arundinoideae</taxon>
        <taxon>Arundineae</taxon>
        <taxon>Arundo</taxon>
    </lineage>
</organism>
<reference evidence="2" key="2">
    <citation type="journal article" date="2015" name="Data Brief">
        <title>Shoot transcriptome of the giant reed, Arundo donax.</title>
        <authorList>
            <person name="Barrero R.A."/>
            <person name="Guerrero F.D."/>
            <person name="Moolhuijzen P."/>
            <person name="Goolsby J.A."/>
            <person name="Tidwell J."/>
            <person name="Bellgard S.E."/>
            <person name="Bellgard M.I."/>
        </authorList>
    </citation>
    <scope>NUCLEOTIDE SEQUENCE</scope>
    <source>
        <tissue evidence="2">Shoot tissue taken approximately 20 cm above the soil surface</tissue>
    </source>
</reference>
<dbReference type="EMBL" id="GBRH01272370">
    <property type="protein sequence ID" value="JAD25525.1"/>
    <property type="molecule type" value="Transcribed_RNA"/>
</dbReference>
<feature type="region of interest" description="Disordered" evidence="1">
    <location>
        <begin position="1"/>
        <end position="45"/>
    </location>
</feature>
<sequence length="62" mass="6910">MSRRLASSCASMPELRSSTRRFTRSTSWRSTALPPTLPPSTACSARCASPRTCARHRRSLTR</sequence>
<reference evidence="2" key="1">
    <citation type="submission" date="2014-09" db="EMBL/GenBank/DDBJ databases">
        <authorList>
            <person name="Magalhaes I.L.F."/>
            <person name="Oliveira U."/>
            <person name="Santos F.R."/>
            <person name="Vidigal T.H.D.A."/>
            <person name="Brescovit A.D."/>
            <person name="Santos A.J."/>
        </authorList>
    </citation>
    <scope>NUCLEOTIDE SEQUENCE</scope>
    <source>
        <tissue evidence="2">Shoot tissue taken approximately 20 cm above the soil surface</tissue>
    </source>
</reference>
<dbReference type="AlphaFoldDB" id="A0A0A8YJ02"/>
<feature type="compositionally biased region" description="Low complexity" evidence="1">
    <location>
        <begin position="24"/>
        <end position="45"/>
    </location>
</feature>
<accession>A0A0A8YJ02</accession>
<name>A0A0A8YJ02_ARUDO</name>
<evidence type="ECO:0000313" key="2">
    <source>
        <dbReference type="EMBL" id="JAD25525.1"/>
    </source>
</evidence>
<proteinExistence type="predicted"/>
<protein>
    <submittedName>
        <fullName evidence="2">Uncharacterized protein</fullName>
    </submittedName>
</protein>
<evidence type="ECO:0000256" key="1">
    <source>
        <dbReference type="SAM" id="MobiDB-lite"/>
    </source>
</evidence>